<dbReference type="Proteomes" id="UP000290289">
    <property type="component" value="Unassembled WGS sequence"/>
</dbReference>
<dbReference type="AlphaFoldDB" id="A0A498KX54"/>
<evidence type="ECO:0000313" key="1">
    <source>
        <dbReference type="EMBL" id="RXI09503.1"/>
    </source>
</evidence>
<protein>
    <submittedName>
        <fullName evidence="1">Uncharacterized protein</fullName>
    </submittedName>
</protein>
<comment type="caution">
    <text evidence="1">The sequence shown here is derived from an EMBL/GenBank/DDBJ whole genome shotgun (WGS) entry which is preliminary data.</text>
</comment>
<organism evidence="1 2">
    <name type="scientific">Malus domestica</name>
    <name type="common">Apple</name>
    <name type="synonym">Pyrus malus</name>
    <dbReference type="NCBI Taxonomy" id="3750"/>
    <lineage>
        <taxon>Eukaryota</taxon>
        <taxon>Viridiplantae</taxon>
        <taxon>Streptophyta</taxon>
        <taxon>Embryophyta</taxon>
        <taxon>Tracheophyta</taxon>
        <taxon>Spermatophyta</taxon>
        <taxon>Magnoliopsida</taxon>
        <taxon>eudicotyledons</taxon>
        <taxon>Gunneridae</taxon>
        <taxon>Pentapetalae</taxon>
        <taxon>rosids</taxon>
        <taxon>fabids</taxon>
        <taxon>Rosales</taxon>
        <taxon>Rosaceae</taxon>
        <taxon>Amygdaloideae</taxon>
        <taxon>Maleae</taxon>
        <taxon>Malus</taxon>
    </lineage>
</organism>
<keyword evidence="2" id="KW-1185">Reference proteome</keyword>
<sequence length="114" mass="11719">MSSAPAPDHGSSNGNTITASLSLSAVVEARRRNNGDEVDTEGHSFCGGVGINDDGIVSLRLCPGYGVGGPGPAGGPQVPRQNGHQNILNLSVEPGQPEKAKLKEYEINLKECGP</sequence>
<evidence type="ECO:0000313" key="2">
    <source>
        <dbReference type="Proteomes" id="UP000290289"/>
    </source>
</evidence>
<accession>A0A498KX54</accession>
<proteinExistence type="predicted"/>
<gene>
    <name evidence="1" type="ORF">DVH24_016878</name>
</gene>
<dbReference type="EMBL" id="RDQH01000325">
    <property type="protein sequence ID" value="RXI09503.1"/>
    <property type="molecule type" value="Genomic_DNA"/>
</dbReference>
<name>A0A498KX54_MALDO</name>
<reference evidence="1 2" key="1">
    <citation type="submission" date="2018-10" db="EMBL/GenBank/DDBJ databases">
        <title>A high-quality apple genome assembly.</title>
        <authorList>
            <person name="Hu J."/>
        </authorList>
    </citation>
    <scope>NUCLEOTIDE SEQUENCE [LARGE SCALE GENOMIC DNA]</scope>
    <source>
        <strain evidence="2">cv. HFTH1</strain>
        <tissue evidence="1">Young leaf</tissue>
    </source>
</reference>